<organism evidence="1 2">
    <name type="scientific">Stenotrophomonas maltophilia</name>
    <name type="common">Pseudomonas maltophilia</name>
    <name type="synonym">Xanthomonas maltophilia</name>
    <dbReference type="NCBI Taxonomy" id="40324"/>
    <lineage>
        <taxon>Bacteria</taxon>
        <taxon>Pseudomonadati</taxon>
        <taxon>Pseudomonadota</taxon>
        <taxon>Gammaproteobacteria</taxon>
        <taxon>Lysobacterales</taxon>
        <taxon>Lysobacteraceae</taxon>
        <taxon>Stenotrophomonas</taxon>
        <taxon>Stenotrophomonas maltophilia group</taxon>
    </lineage>
</organism>
<dbReference type="EMBL" id="NIVS01000007">
    <property type="protein sequence ID" value="OWQ56392.1"/>
    <property type="molecule type" value="Genomic_DNA"/>
</dbReference>
<protein>
    <submittedName>
        <fullName evidence="1">Uncharacterized protein</fullName>
    </submittedName>
</protein>
<accession>A0A246HS91</accession>
<dbReference type="OrthoDB" id="7064651at2"/>
<proteinExistence type="predicted"/>
<name>A0A246HS91_STEMA</name>
<evidence type="ECO:0000313" key="1">
    <source>
        <dbReference type="EMBL" id="OWQ56392.1"/>
    </source>
</evidence>
<reference evidence="1 2" key="1">
    <citation type="submission" date="2017-06" db="EMBL/GenBank/DDBJ databases">
        <authorList>
            <person name="Kim H.J."/>
            <person name="Triplett B.A."/>
        </authorList>
    </citation>
    <scope>NUCLEOTIDE SEQUENCE [LARGE SCALE GENOMIC DNA]</scope>
    <source>
        <strain evidence="1 2">13146</strain>
    </source>
</reference>
<dbReference type="Proteomes" id="UP000198157">
    <property type="component" value="Unassembled WGS sequence"/>
</dbReference>
<sequence>MATGIKVYNADGSLGFDSGQFRLFRIVARVNYGTGDGGSYFGRRPEDTALTPVALSWYPPVFTLDVANSAIYWNFANVPAIYRLPGIVEIWAR</sequence>
<comment type="caution">
    <text evidence="1">The sequence shown here is derived from an EMBL/GenBank/DDBJ whole genome shotgun (WGS) entry which is preliminary data.</text>
</comment>
<dbReference type="AlphaFoldDB" id="A0A246HS91"/>
<gene>
    <name evidence="1" type="ORF">CEE60_02650</name>
</gene>
<evidence type="ECO:0000313" key="2">
    <source>
        <dbReference type="Proteomes" id="UP000198157"/>
    </source>
</evidence>